<dbReference type="AlphaFoldDB" id="A0A8X6Q849"/>
<protein>
    <submittedName>
        <fullName evidence="1">Transposon Tf2-9 polyprotein</fullName>
    </submittedName>
</protein>
<dbReference type="OrthoDB" id="6432604at2759"/>
<dbReference type="Proteomes" id="UP000887013">
    <property type="component" value="Unassembled WGS sequence"/>
</dbReference>
<name>A0A8X6Q849_NEPPI</name>
<sequence length="156" mass="17920">MKQETDCYKMSSATKAVFIVVLVQRSLHSEKQIVRTLSYKSVKQLLLGVVFFSTPTTKALKHSQRNNMEKTIRQYNKRHKPGCKLKFCDKVAIQRTQFGTGLKHRPRYFGPYEVTNINPNDRYKVPKVGLYEDPNLTSTAADKLKSGAQTAFYILQ</sequence>
<gene>
    <name evidence="1" type="primary">Tf2-9_59</name>
    <name evidence="1" type="ORF">NPIL_454911</name>
</gene>
<comment type="caution">
    <text evidence="1">The sequence shown here is derived from an EMBL/GenBank/DDBJ whole genome shotgun (WGS) entry which is preliminary data.</text>
</comment>
<evidence type="ECO:0000313" key="1">
    <source>
        <dbReference type="EMBL" id="GFU05479.1"/>
    </source>
</evidence>
<reference evidence="1" key="1">
    <citation type="submission" date="2020-08" db="EMBL/GenBank/DDBJ databases">
        <title>Multicomponent nature underlies the extraordinary mechanical properties of spider dragline silk.</title>
        <authorList>
            <person name="Kono N."/>
            <person name="Nakamura H."/>
            <person name="Mori M."/>
            <person name="Yoshida Y."/>
            <person name="Ohtoshi R."/>
            <person name="Malay A.D."/>
            <person name="Moran D.A.P."/>
            <person name="Tomita M."/>
            <person name="Numata K."/>
            <person name="Arakawa K."/>
        </authorList>
    </citation>
    <scope>NUCLEOTIDE SEQUENCE</scope>
</reference>
<dbReference type="EMBL" id="BMAW01028081">
    <property type="protein sequence ID" value="GFU05479.1"/>
    <property type="molecule type" value="Genomic_DNA"/>
</dbReference>
<proteinExistence type="predicted"/>
<organism evidence="1 2">
    <name type="scientific">Nephila pilipes</name>
    <name type="common">Giant wood spider</name>
    <name type="synonym">Nephila maculata</name>
    <dbReference type="NCBI Taxonomy" id="299642"/>
    <lineage>
        <taxon>Eukaryota</taxon>
        <taxon>Metazoa</taxon>
        <taxon>Ecdysozoa</taxon>
        <taxon>Arthropoda</taxon>
        <taxon>Chelicerata</taxon>
        <taxon>Arachnida</taxon>
        <taxon>Araneae</taxon>
        <taxon>Araneomorphae</taxon>
        <taxon>Entelegynae</taxon>
        <taxon>Araneoidea</taxon>
        <taxon>Nephilidae</taxon>
        <taxon>Nephila</taxon>
    </lineage>
</organism>
<evidence type="ECO:0000313" key="2">
    <source>
        <dbReference type="Proteomes" id="UP000887013"/>
    </source>
</evidence>
<accession>A0A8X6Q849</accession>
<keyword evidence="2" id="KW-1185">Reference proteome</keyword>